<comment type="similarity">
    <text evidence="3">Belongs to the copper type II ascorbate-dependent monooxygenase family.</text>
</comment>
<evidence type="ECO:0000256" key="13">
    <source>
        <dbReference type="ARBA" id="ARBA00023209"/>
    </source>
</evidence>
<dbReference type="Gene3D" id="2.60.120.230">
    <property type="match status" value="1"/>
</dbReference>
<dbReference type="GO" id="GO:0016715">
    <property type="term" value="F:oxidoreductase activity, acting on paired donors, with incorporation or reduction of molecular oxygen, reduced ascorbate as one donor, and incorporation of one atom of oxygen"/>
    <property type="evidence" value="ECO:0007669"/>
    <property type="project" value="InterPro"/>
</dbReference>
<evidence type="ECO:0000256" key="14">
    <source>
        <dbReference type="ARBA" id="ARBA00023264"/>
    </source>
</evidence>
<comment type="pathway">
    <text evidence="2">Phospholipid metabolism; phosphatidylglycerol biosynthesis; phosphatidylglycerol from CDP-diacylglycerol: step 1/2.</text>
</comment>
<dbReference type="InterPro" id="IPR001736">
    <property type="entry name" value="PLipase_D/transphosphatidylase"/>
</dbReference>
<dbReference type="GO" id="GO:0008444">
    <property type="term" value="F:CDP-diacylglycerol-glycerol-3-phosphate 3-phosphatidyltransferase activity"/>
    <property type="evidence" value="ECO:0007669"/>
    <property type="project" value="UniProtKB-EC"/>
</dbReference>
<evidence type="ECO:0000256" key="12">
    <source>
        <dbReference type="ARBA" id="ARBA00023180"/>
    </source>
</evidence>
<dbReference type="EMBL" id="LNIX01000007">
    <property type="protein sequence ID" value="OXA51458.1"/>
    <property type="molecule type" value="Genomic_DNA"/>
</dbReference>
<feature type="region of interest" description="Disordered" evidence="17">
    <location>
        <begin position="83"/>
        <end position="132"/>
    </location>
</feature>
<dbReference type="FunFam" id="2.60.120.230:FF:000001">
    <property type="entry name" value="Monooxygenase, DBH-like 1"/>
    <property type="match status" value="1"/>
</dbReference>
<dbReference type="InterPro" id="IPR008977">
    <property type="entry name" value="PHM/PNGase_F_dom_sf"/>
</dbReference>
<dbReference type="InterPro" id="IPR036939">
    <property type="entry name" value="Cu2_ascorb_mOase_N_sf"/>
</dbReference>
<dbReference type="CDD" id="cd09137">
    <property type="entry name" value="PLDc_PGS1_euk_2"/>
    <property type="match status" value="1"/>
</dbReference>
<dbReference type="InterPro" id="IPR000323">
    <property type="entry name" value="Cu2_ascorb_mOase_N"/>
</dbReference>
<keyword evidence="9" id="KW-0677">Repeat</keyword>
<keyword evidence="8 20" id="KW-0808">Transferase</keyword>
<evidence type="ECO:0000256" key="3">
    <source>
        <dbReference type="ARBA" id="ARBA00010676"/>
    </source>
</evidence>
<evidence type="ECO:0000256" key="8">
    <source>
        <dbReference type="ARBA" id="ARBA00022679"/>
    </source>
</evidence>
<comment type="function">
    <text evidence="1">Functions in the biosynthesis of the anionic phospholipids phosphatidylglycerol and cardiolipin.</text>
</comment>
<dbReference type="Gene3D" id="3.30.870.10">
    <property type="entry name" value="Endonuclease Chain A"/>
    <property type="match status" value="2"/>
</dbReference>
<evidence type="ECO:0000313" key="21">
    <source>
        <dbReference type="Proteomes" id="UP000198287"/>
    </source>
</evidence>
<evidence type="ECO:0000256" key="17">
    <source>
        <dbReference type="SAM" id="MobiDB-lite"/>
    </source>
</evidence>
<evidence type="ECO:0000256" key="7">
    <source>
        <dbReference type="ARBA" id="ARBA00022516"/>
    </source>
</evidence>
<dbReference type="Pfam" id="PF13091">
    <property type="entry name" value="PLDc_2"/>
    <property type="match status" value="1"/>
</dbReference>
<comment type="caution">
    <text evidence="20">The sequence shown here is derived from an EMBL/GenBank/DDBJ whole genome shotgun (WGS) entry which is preliminary data.</text>
</comment>
<comment type="similarity">
    <text evidence="4">Belongs to the CDP-alcohol phosphatidyltransferase class-II family.</text>
</comment>
<keyword evidence="12" id="KW-0325">Glycoprotein</keyword>
<keyword evidence="7" id="KW-0444">Lipid biosynthesis</keyword>
<dbReference type="Pfam" id="PF03712">
    <property type="entry name" value="Cu2_monoox_C"/>
    <property type="match status" value="1"/>
</dbReference>
<dbReference type="Gene3D" id="2.60.120.310">
    <property type="entry name" value="Copper type II, ascorbate-dependent monooxygenase, N-terminal domain"/>
    <property type="match status" value="1"/>
</dbReference>
<dbReference type="SMART" id="SM00664">
    <property type="entry name" value="DoH"/>
    <property type="match status" value="1"/>
</dbReference>
<keyword evidence="21" id="KW-1185">Reference proteome</keyword>
<dbReference type="OrthoDB" id="19261at2759"/>
<proteinExistence type="inferred from homology"/>
<feature type="domain" description="DOMON" evidence="19">
    <location>
        <begin position="657"/>
        <end position="763"/>
    </location>
</feature>
<comment type="catalytic activity">
    <reaction evidence="16">
        <text>a CDP-1,2-diacyl-sn-glycerol + sn-glycerol 3-phosphate = a 1,2-diacyl-sn-glycero-3-phospho-(1'-sn-glycero-3'-phosphate) + CMP + H(+)</text>
        <dbReference type="Rhea" id="RHEA:12593"/>
        <dbReference type="ChEBI" id="CHEBI:15378"/>
        <dbReference type="ChEBI" id="CHEBI:57597"/>
        <dbReference type="ChEBI" id="CHEBI:58332"/>
        <dbReference type="ChEBI" id="CHEBI:60110"/>
        <dbReference type="ChEBI" id="CHEBI:60377"/>
        <dbReference type="EC" id="2.7.8.5"/>
    </reaction>
</comment>
<evidence type="ECO:0000256" key="9">
    <source>
        <dbReference type="ARBA" id="ARBA00022737"/>
    </source>
</evidence>
<dbReference type="CDD" id="cd09631">
    <property type="entry name" value="DOMON_DOH"/>
    <property type="match status" value="1"/>
</dbReference>
<keyword evidence="11" id="KW-1015">Disulfide bond</keyword>
<evidence type="ECO:0000256" key="5">
    <source>
        <dbReference type="ARBA" id="ARBA00013170"/>
    </source>
</evidence>
<evidence type="ECO:0000259" key="18">
    <source>
        <dbReference type="PROSITE" id="PS50035"/>
    </source>
</evidence>
<dbReference type="AlphaFoldDB" id="A0A226E2F3"/>
<accession>A0A226E2F3</accession>
<dbReference type="SUPFAM" id="SSF49742">
    <property type="entry name" value="PHM/PNGase F"/>
    <property type="match status" value="2"/>
</dbReference>
<protein>
    <recommendedName>
        <fullName evidence="6">CDP-diacylglycerol--glycerol-3-phosphate 3-phosphatidyltransferase, mitochondrial</fullName>
        <ecNumber evidence="5">2.7.8.5</ecNumber>
    </recommendedName>
    <alternativeName>
        <fullName evidence="15">Phosphatidylglycerophosphate synthase 1</fullName>
    </alternativeName>
</protein>
<dbReference type="CDD" id="cd09135">
    <property type="entry name" value="PLDc_PGS1_euk_1"/>
    <property type="match status" value="1"/>
</dbReference>
<evidence type="ECO:0000313" key="20">
    <source>
        <dbReference type="EMBL" id="OXA51458.1"/>
    </source>
</evidence>
<dbReference type="UniPathway" id="UPA00084">
    <property type="reaction ID" value="UER00503"/>
</dbReference>
<keyword evidence="13" id="KW-0594">Phospholipid biosynthesis</keyword>
<dbReference type="InterPro" id="IPR016270">
    <property type="entry name" value="PGS1"/>
</dbReference>
<sequence>MIERRKDHLFLSCKTTAKLMCIISPISIHNSFANSQLCQAKFIRHTNSIYLLRKGGGILQNSSSNSYCRSRLTVFVRRRMSTSGRAAQETLPSHPPPSLSTPPISPPLRIHDDNPQKGQTALHPTPVPGLHPAKVTLGPSNKPEEEFFDDEKAFLSSWEWLLNYGPGFPVSGGSVKIIHSPDKFYSTLLEKAKKATRRVSLASLYLGSGPQELELVQALEENGASNKNLKIKVLLDFTRGSRGLAISSRTMLLPLISKCYDCQVFLYHTPQLRGLKKRFLPQRWNEIIGLQHMKIYIFDDSIIISGANLSADYFTNRQDRYFMVENCKELADFYDQLIDRVSDFSFQLEKTNSVALKPDWKVHPSEGNLQEFVEQAKQHVLSFYDRYKQENVSRLKSYQSAKRQDNSKPTTYSNSNLEDTWIFPLIQMGGIGISLDKNATCQIFENSPQGSFIKLATGYFNLTTEYIDKIIKNSSTNYEILMAHPKANGFFGAKGFAGGIPAAYTLLAKQFLDNADYAKQMYRLSMREYLRDGWTYHAKGLWYYPPNRILPAATLIGSPNFGHRSVYRDLETQLYLVTINPMLQEQLEEEQRHLFSFSKPFVTTELSQPNRVVPLWAHDYYHIIVRAVIIVSSCLVPMGRTLLTSDIKWTHDLELEAGFKVRWDADDPDFLTMEISAPTQGYLGIGFSQNGEMWGSDIAIAWDFHGVGADQPVEDVQQDYFLIAAVERDNETTVRFHRRWETCDDLHDVSIGNGTMTLIWAYDTEDPFSSPDQLEVSGFPSWHGTTVTQGSQLYVHMRLPNQPLPFPDGDDGLGTPPTDVKVWDLTLENVDIDGSKNTLFMCKLFRFPIPPSRKKYQLIGFRPLITEENESNIYRISLHQCHIPPSVSEKFDQHKTNLEATVECYNNDNDDGGEEYNSNSWDNSCTELVLSWTFGSQGDMFPVHVGLLLDDFSSTLFKLKVHYDNVAEKQVLDSSGIRLFFTDDLRLYSGGILSVGHRISPFLAVPPSQEGFKIYSVCSSECTRHGIPDGGINVFSVMLHSHETGRKIRLRHIRNGKELSPIAEDSNYTYKYQQHRRMKDEVRIFPGDQLVLECEYNTLHRDKFTFGGYAIEAEEMCQAQLYYYPKGNFDICESKPEYKSFFAAFGGAGVMGEGLMRVDHHQPLEEGGGDPLLPPQFVLENWPRSEDTNPFDTVFIATPHSAAYNVSVAQRMANFDWRLKHVSKNLENSWKNGKHYMYCKGSNESNPIIYKACKINLS</sequence>
<dbReference type="GO" id="GO:0005507">
    <property type="term" value="F:copper ion binding"/>
    <property type="evidence" value="ECO:0007669"/>
    <property type="project" value="InterPro"/>
</dbReference>
<dbReference type="GO" id="GO:0032049">
    <property type="term" value="P:cardiolipin biosynthetic process"/>
    <property type="evidence" value="ECO:0007669"/>
    <property type="project" value="InterPro"/>
</dbReference>
<feature type="compositionally biased region" description="Pro residues" evidence="17">
    <location>
        <begin position="93"/>
        <end position="106"/>
    </location>
</feature>
<dbReference type="PANTHER" id="PTHR12586">
    <property type="entry name" value="CDP-DIACYLGLYCEROL--SERINE O-PHOSPHATIDYLTRANSFERASE"/>
    <property type="match status" value="1"/>
</dbReference>
<dbReference type="EC" id="2.7.8.5" evidence="5"/>
<dbReference type="Pfam" id="PF03351">
    <property type="entry name" value="DOMON"/>
    <property type="match status" value="1"/>
</dbReference>
<evidence type="ECO:0000256" key="15">
    <source>
        <dbReference type="ARBA" id="ARBA00030176"/>
    </source>
</evidence>
<dbReference type="InterPro" id="IPR005018">
    <property type="entry name" value="DOMON_domain"/>
</dbReference>
<evidence type="ECO:0000259" key="19">
    <source>
        <dbReference type="PROSITE" id="PS50836"/>
    </source>
</evidence>
<evidence type="ECO:0000256" key="2">
    <source>
        <dbReference type="ARBA" id="ARBA00005042"/>
    </source>
</evidence>
<keyword evidence="10" id="KW-0443">Lipid metabolism</keyword>
<dbReference type="Proteomes" id="UP000198287">
    <property type="component" value="Unassembled WGS sequence"/>
</dbReference>
<dbReference type="Pfam" id="PF01082">
    <property type="entry name" value="Cu2_monooxygen"/>
    <property type="match status" value="1"/>
</dbReference>
<feature type="domain" description="PLD phosphodiesterase" evidence="18">
    <location>
        <begin position="287"/>
        <end position="313"/>
    </location>
</feature>
<keyword evidence="14" id="KW-1208">Phospholipid metabolism</keyword>
<evidence type="ECO:0000256" key="11">
    <source>
        <dbReference type="ARBA" id="ARBA00023157"/>
    </source>
</evidence>
<dbReference type="InterPro" id="IPR025202">
    <property type="entry name" value="PLD-like_dom"/>
</dbReference>
<organism evidence="20 21">
    <name type="scientific">Folsomia candida</name>
    <name type="common">Springtail</name>
    <dbReference type="NCBI Taxonomy" id="158441"/>
    <lineage>
        <taxon>Eukaryota</taxon>
        <taxon>Metazoa</taxon>
        <taxon>Ecdysozoa</taxon>
        <taxon>Arthropoda</taxon>
        <taxon>Hexapoda</taxon>
        <taxon>Collembola</taxon>
        <taxon>Entomobryomorpha</taxon>
        <taxon>Isotomoidea</taxon>
        <taxon>Isotomidae</taxon>
        <taxon>Proisotominae</taxon>
        <taxon>Folsomia</taxon>
    </lineage>
</organism>
<evidence type="ECO:0000256" key="1">
    <source>
        <dbReference type="ARBA" id="ARBA00003537"/>
    </source>
</evidence>
<dbReference type="STRING" id="158441.A0A226E2F3"/>
<evidence type="ECO:0000256" key="4">
    <source>
        <dbReference type="ARBA" id="ARBA00010682"/>
    </source>
</evidence>
<evidence type="ECO:0000256" key="16">
    <source>
        <dbReference type="ARBA" id="ARBA00048586"/>
    </source>
</evidence>
<dbReference type="InterPro" id="IPR045266">
    <property type="entry name" value="DOH_DOMON"/>
</dbReference>
<evidence type="ECO:0000256" key="10">
    <source>
        <dbReference type="ARBA" id="ARBA00023098"/>
    </source>
</evidence>
<dbReference type="InterPro" id="IPR014784">
    <property type="entry name" value="Cu2_ascorb_mOase-like_C"/>
</dbReference>
<gene>
    <name evidence="20" type="ORF">Fcan01_12865</name>
</gene>
<dbReference type="PANTHER" id="PTHR12586:SF1">
    <property type="entry name" value="CDP-DIACYLGLYCEROL--GLYCEROL-3-PHOSPHATE 3-PHOSPHATIDYLTRANSFERASE, MITOCHONDRIAL"/>
    <property type="match status" value="1"/>
</dbReference>
<dbReference type="InterPro" id="IPR024548">
    <property type="entry name" value="Cu2_monoox_C"/>
</dbReference>
<dbReference type="PROSITE" id="PS50035">
    <property type="entry name" value="PLD"/>
    <property type="match status" value="1"/>
</dbReference>
<name>A0A226E2F3_FOLCA</name>
<dbReference type="PROSITE" id="PS50836">
    <property type="entry name" value="DOMON"/>
    <property type="match status" value="1"/>
</dbReference>
<dbReference type="SUPFAM" id="SSF56024">
    <property type="entry name" value="Phospholipase D/nuclease"/>
    <property type="match status" value="1"/>
</dbReference>
<dbReference type="GO" id="GO:0005739">
    <property type="term" value="C:mitochondrion"/>
    <property type="evidence" value="ECO:0007669"/>
    <property type="project" value="TreeGrafter"/>
</dbReference>
<reference evidence="20 21" key="1">
    <citation type="submission" date="2015-12" db="EMBL/GenBank/DDBJ databases">
        <title>The genome of Folsomia candida.</title>
        <authorList>
            <person name="Faddeeva A."/>
            <person name="Derks M.F."/>
            <person name="Anvar Y."/>
            <person name="Smit S."/>
            <person name="Van Straalen N."/>
            <person name="Roelofs D."/>
        </authorList>
    </citation>
    <scope>NUCLEOTIDE SEQUENCE [LARGE SCALE GENOMIC DNA]</scope>
    <source>
        <strain evidence="20 21">VU population</strain>
        <tissue evidence="20">Whole body</tissue>
    </source>
</reference>
<evidence type="ECO:0000256" key="6">
    <source>
        <dbReference type="ARBA" id="ARBA00017921"/>
    </source>
</evidence>